<dbReference type="PANTHER" id="PTHR36899:SF3">
    <property type="entry name" value="F13K23.8 PROTEIN"/>
    <property type="match status" value="1"/>
</dbReference>
<dbReference type="GO" id="GO:0005634">
    <property type="term" value="C:nucleus"/>
    <property type="evidence" value="ECO:0007669"/>
    <property type="project" value="UniProtKB-SubCell"/>
</dbReference>
<evidence type="ECO:0000259" key="8">
    <source>
        <dbReference type="SMART" id="SM01082"/>
    </source>
</evidence>
<evidence type="ECO:0000256" key="4">
    <source>
        <dbReference type="ARBA" id="ARBA00023186"/>
    </source>
</evidence>
<keyword evidence="4" id="KW-0143">Chaperone</keyword>
<evidence type="ECO:0000256" key="5">
    <source>
        <dbReference type="ARBA" id="ARBA00023242"/>
    </source>
</evidence>
<dbReference type="Proteomes" id="UP000215127">
    <property type="component" value="Chromosome 10"/>
</dbReference>
<dbReference type="SMART" id="SM01082">
    <property type="entry name" value="CHZ"/>
    <property type="match status" value="1"/>
</dbReference>
<feature type="compositionally biased region" description="Acidic residues" evidence="7">
    <location>
        <begin position="37"/>
        <end position="68"/>
    </location>
</feature>
<sequence>MSNNVQDPTDSVKSADTPMDTQEHTDKGKGKAIEPEAMSEDDDDEESAEEGEGEPEEADEDNMEEIDTDNIVPGRTRGKAIDYAEAAKQLPEDDEDDEDDEDFQEDDAMEE</sequence>
<feature type="domain" description="Histone chaperone" evidence="8">
    <location>
        <begin position="57"/>
        <end position="92"/>
    </location>
</feature>
<feature type="compositionally biased region" description="Acidic residues" evidence="7">
    <location>
        <begin position="92"/>
        <end position="111"/>
    </location>
</feature>
<evidence type="ECO:0000313" key="10">
    <source>
        <dbReference type="Proteomes" id="UP000215127"/>
    </source>
</evidence>
<comment type="subunit">
    <text evidence="6">Forms a heterotrimer with H2A.Z-H2B, stabilizing the association of the histone dimer. Also, with a lower affinity, forms a heterotrimer with H2A-H2B.</text>
</comment>
<dbReference type="EMBL" id="LT853701">
    <property type="protein sequence ID" value="SMQ54584.1"/>
    <property type="molecule type" value="Genomic_DNA"/>
</dbReference>
<dbReference type="PANTHER" id="PTHR36899">
    <property type="entry name" value="OS04G0395700 PROTEIN"/>
    <property type="match status" value="1"/>
</dbReference>
<evidence type="ECO:0000256" key="6">
    <source>
        <dbReference type="ARBA" id="ARBA00025877"/>
    </source>
</evidence>
<comment type="similarity">
    <text evidence="3">Belongs to the CHZ1 family.</text>
</comment>
<evidence type="ECO:0000313" key="9">
    <source>
        <dbReference type="EMBL" id="SMQ54584.1"/>
    </source>
</evidence>
<evidence type="ECO:0000256" key="7">
    <source>
        <dbReference type="SAM" id="MobiDB-lite"/>
    </source>
</evidence>
<dbReference type="Pfam" id="PF09649">
    <property type="entry name" value="CHZ"/>
    <property type="match status" value="1"/>
</dbReference>
<proteinExistence type="inferred from homology"/>
<comment type="function">
    <text evidence="1">Forms a chaperone-bound H2A.Z-H2B complex that acts as a source for SWR1 complex-dependent H2A to H2A.Z histone replacement in chromatin.</text>
</comment>
<feature type="region of interest" description="Disordered" evidence="7">
    <location>
        <begin position="1"/>
        <end position="111"/>
    </location>
</feature>
<comment type="subcellular location">
    <subcellularLocation>
        <location evidence="2">Nucleus</location>
    </subcellularLocation>
</comment>
<gene>
    <name evidence="9" type="ORF">ZT3D7_G9739</name>
</gene>
<name>A0A1X7S4I8_ZYMT9</name>
<dbReference type="InterPro" id="IPR019098">
    <property type="entry name" value="Histone_chaperone_domain_CHZ"/>
</dbReference>
<organism evidence="9 10">
    <name type="scientific">Zymoseptoria tritici (strain ST99CH_3D7)</name>
    <dbReference type="NCBI Taxonomy" id="1276538"/>
    <lineage>
        <taxon>Eukaryota</taxon>
        <taxon>Fungi</taxon>
        <taxon>Dikarya</taxon>
        <taxon>Ascomycota</taxon>
        <taxon>Pezizomycotina</taxon>
        <taxon>Dothideomycetes</taxon>
        <taxon>Dothideomycetidae</taxon>
        <taxon>Mycosphaerellales</taxon>
        <taxon>Mycosphaerellaceae</taxon>
        <taxon>Zymoseptoria</taxon>
    </lineage>
</organism>
<evidence type="ECO:0000256" key="3">
    <source>
        <dbReference type="ARBA" id="ARBA00008057"/>
    </source>
</evidence>
<reference evidence="9 10" key="1">
    <citation type="submission" date="2016-06" db="EMBL/GenBank/DDBJ databases">
        <authorList>
            <person name="Kjaerup R.B."/>
            <person name="Dalgaard T.S."/>
            <person name="Juul-Madsen H.R."/>
        </authorList>
    </citation>
    <scope>NUCLEOTIDE SEQUENCE [LARGE SCALE GENOMIC DNA]</scope>
</reference>
<evidence type="ECO:0000256" key="1">
    <source>
        <dbReference type="ARBA" id="ARBA00002212"/>
    </source>
</evidence>
<feature type="compositionally biased region" description="Basic and acidic residues" evidence="7">
    <location>
        <begin position="21"/>
        <end position="34"/>
    </location>
</feature>
<accession>A0A1X7S4I8</accession>
<dbReference type="AlphaFoldDB" id="A0A1X7S4I8"/>
<feature type="compositionally biased region" description="Polar residues" evidence="7">
    <location>
        <begin position="1"/>
        <end position="14"/>
    </location>
</feature>
<protein>
    <recommendedName>
        <fullName evidence="8">Histone chaperone domain-containing protein</fullName>
    </recommendedName>
</protein>
<keyword evidence="10" id="KW-1185">Reference proteome</keyword>
<dbReference type="STRING" id="1276538.A0A1X7S4I8"/>
<evidence type="ECO:0000256" key="2">
    <source>
        <dbReference type="ARBA" id="ARBA00004123"/>
    </source>
</evidence>
<keyword evidence="5" id="KW-0539">Nucleus</keyword>